<evidence type="ECO:0000256" key="7">
    <source>
        <dbReference type="ARBA" id="ARBA00022989"/>
    </source>
</evidence>
<evidence type="ECO:0000256" key="4">
    <source>
        <dbReference type="ARBA" id="ARBA00022692"/>
    </source>
</evidence>
<dbReference type="InterPro" id="IPR003439">
    <property type="entry name" value="ABC_transporter-like_ATP-bd"/>
</dbReference>
<dbReference type="GO" id="GO:0005524">
    <property type="term" value="F:ATP binding"/>
    <property type="evidence" value="ECO:0007669"/>
    <property type="project" value="UniProtKB-KW"/>
</dbReference>
<dbReference type="RefSeq" id="WP_126108544.1">
    <property type="nucleotide sequence ID" value="NZ_CP034465.1"/>
</dbReference>
<dbReference type="InterPro" id="IPR017871">
    <property type="entry name" value="ABC_transporter-like_CS"/>
</dbReference>
<dbReference type="FunFam" id="3.40.50.300:FF:000221">
    <property type="entry name" value="Multidrug ABC transporter ATP-binding protein"/>
    <property type="match status" value="1"/>
</dbReference>
<dbReference type="SUPFAM" id="SSF52540">
    <property type="entry name" value="P-loop containing nucleoside triphosphate hydrolases"/>
    <property type="match status" value="1"/>
</dbReference>
<dbReference type="PROSITE" id="PS00211">
    <property type="entry name" value="ABC_TRANSPORTER_1"/>
    <property type="match status" value="1"/>
</dbReference>
<dbReference type="Pfam" id="PF00664">
    <property type="entry name" value="ABC_membrane"/>
    <property type="match status" value="1"/>
</dbReference>
<dbReference type="PROSITE" id="PS50929">
    <property type="entry name" value="ABC_TM1F"/>
    <property type="match status" value="1"/>
</dbReference>
<evidence type="ECO:0000256" key="5">
    <source>
        <dbReference type="ARBA" id="ARBA00022741"/>
    </source>
</evidence>
<evidence type="ECO:0000259" key="11">
    <source>
        <dbReference type="PROSITE" id="PS50929"/>
    </source>
</evidence>
<feature type="domain" description="ABC transporter" evidence="10">
    <location>
        <begin position="330"/>
        <end position="563"/>
    </location>
</feature>
<dbReference type="InterPro" id="IPR011527">
    <property type="entry name" value="ABC1_TM_dom"/>
</dbReference>
<gene>
    <name evidence="12" type="ORF">EJN90_01525</name>
</gene>
<reference evidence="13" key="1">
    <citation type="submission" date="2018-12" db="EMBL/GenBank/DDBJ databases">
        <title>Complete genome sequencing of Jeotgalibaca sp. H21T32.</title>
        <authorList>
            <person name="Bae J.-W."/>
            <person name="Lee S.-Y."/>
        </authorList>
    </citation>
    <scope>NUCLEOTIDE SEQUENCE [LARGE SCALE GENOMIC DNA]</scope>
    <source>
        <strain evidence="13">H21T32</strain>
    </source>
</reference>
<feature type="transmembrane region" description="Helical" evidence="9">
    <location>
        <begin position="133"/>
        <end position="151"/>
    </location>
</feature>
<dbReference type="Pfam" id="PF00005">
    <property type="entry name" value="ABC_tran"/>
    <property type="match status" value="1"/>
</dbReference>
<dbReference type="PANTHER" id="PTHR43394:SF1">
    <property type="entry name" value="ATP-BINDING CASSETTE SUB-FAMILY B MEMBER 10, MITOCHONDRIAL"/>
    <property type="match status" value="1"/>
</dbReference>
<keyword evidence="5" id="KW-0547">Nucleotide-binding</keyword>
<dbReference type="GO" id="GO:0005886">
    <property type="term" value="C:plasma membrane"/>
    <property type="evidence" value="ECO:0007669"/>
    <property type="project" value="UniProtKB-SubCell"/>
</dbReference>
<evidence type="ECO:0000256" key="9">
    <source>
        <dbReference type="SAM" id="Phobius"/>
    </source>
</evidence>
<evidence type="ECO:0000259" key="10">
    <source>
        <dbReference type="PROSITE" id="PS50893"/>
    </source>
</evidence>
<dbReference type="InterPro" id="IPR003593">
    <property type="entry name" value="AAA+_ATPase"/>
</dbReference>
<keyword evidence="3" id="KW-1003">Cell membrane</keyword>
<feature type="domain" description="ABC transmembrane type-1" evidence="11">
    <location>
        <begin position="17"/>
        <end position="298"/>
    </location>
</feature>
<name>A0A3S9H7Y3_9LACT</name>
<keyword evidence="13" id="KW-1185">Reference proteome</keyword>
<feature type="transmembrane region" description="Helical" evidence="9">
    <location>
        <begin position="242"/>
        <end position="260"/>
    </location>
</feature>
<evidence type="ECO:0000313" key="13">
    <source>
        <dbReference type="Proteomes" id="UP000273326"/>
    </source>
</evidence>
<dbReference type="GO" id="GO:0016887">
    <property type="term" value="F:ATP hydrolysis activity"/>
    <property type="evidence" value="ECO:0007669"/>
    <property type="project" value="InterPro"/>
</dbReference>
<evidence type="ECO:0000313" key="12">
    <source>
        <dbReference type="EMBL" id="AZP03453.1"/>
    </source>
</evidence>
<evidence type="ECO:0000256" key="8">
    <source>
        <dbReference type="ARBA" id="ARBA00023136"/>
    </source>
</evidence>
<dbReference type="GO" id="GO:0015421">
    <property type="term" value="F:ABC-type oligopeptide transporter activity"/>
    <property type="evidence" value="ECO:0007669"/>
    <property type="project" value="TreeGrafter"/>
</dbReference>
<dbReference type="OrthoDB" id="9762778at2"/>
<dbReference type="PROSITE" id="PS50893">
    <property type="entry name" value="ABC_TRANSPORTER_2"/>
    <property type="match status" value="1"/>
</dbReference>
<keyword evidence="4 9" id="KW-0812">Transmembrane</keyword>
<protein>
    <submittedName>
        <fullName evidence="12">ABC transporter ATP-binding protein</fullName>
    </submittedName>
</protein>
<keyword evidence="8 9" id="KW-0472">Membrane</keyword>
<dbReference type="Proteomes" id="UP000273326">
    <property type="component" value="Chromosome"/>
</dbReference>
<feature type="transmembrane region" description="Helical" evidence="9">
    <location>
        <begin position="52"/>
        <end position="73"/>
    </location>
</feature>
<feature type="transmembrane region" description="Helical" evidence="9">
    <location>
        <begin position="272"/>
        <end position="295"/>
    </location>
</feature>
<comment type="subcellular location">
    <subcellularLocation>
        <location evidence="1">Cell membrane</location>
        <topology evidence="1">Multi-pass membrane protein</topology>
    </subcellularLocation>
</comment>
<dbReference type="CDD" id="cd18548">
    <property type="entry name" value="ABC_6TM_Tm287_like"/>
    <property type="match status" value="1"/>
</dbReference>
<dbReference type="InterPro" id="IPR036640">
    <property type="entry name" value="ABC1_TM_sf"/>
</dbReference>
<dbReference type="InterPro" id="IPR027417">
    <property type="entry name" value="P-loop_NTPase"/>
</dbReference>
<dbReference type="KEGG" id="jeh:EJN90_01525"/>
<evidence type="ECO:0000256" key="2">
    <source>
        <dbReference type="ARBA" id="ARBA00022448"/>
    </source>
</evidence>
<feature type="transmembrane region" description="Helical" evidence="9">
    <location>
        <begin position="20"/>
        <end position="40"/>
    </location>
</feature>
<dbReference type="SMART" id="SM00382">
    <property type="entry name" value="AAA"/>
    <property type="match status" value="1"/>
</dbReference>
<dbReference type="Gene3D" id="1.20.1560.10">
    <property type="entry name" value="ABC transporter type 1, transmembrane domain"/>
    <property type="match status" value="1"/>
</dbReference>
<keyword evidence="6 12" id="KW-0067">ATP-binding</keyword>
<proteinExistence type="predicted"/>
<dbReference type="PANTHER" id="PTHR43394">
    <property type="entry name" value="ATP-DEPENDENT PERMEASE MDL1, MITOCHONDRIAL"/>
    <property type="match status" value="1"/>
</dbReference>
<keyword evidence="2" id="KW-0813">Transport</keyword>
<dbReference type="SUPFAM" id="SSF90123">
    <property type="entry name" value="ABC transporter transmembrane region"/>
    <property type="match status" value="1"/>
</dbReference>
<dbReference type="InterPro" id="IPR039421">
    <property type="entry name" value="Type_1_exporter"/>
</dbReference>
<keyword evidence="7 9" id="KW-1133">Transmembrane helix</keyword>
<dbReference type="EMBL" id="CP034465">
    <property type="protein sequence ID" value="AZP03453.1"/>
    <property type="molecule type" value="Genomic_DNA"/>
</dbReference>
<dbReference type="AlphaFoldDB" id="A0A3S9H7Y3"/>
<evidence type="ECO:0000256" key="1">
    <source>
        <dbReference type="ARBA" id="ARBA00004651"/>
    </source>
</evidence>
<dbReference type="Gene3D" id="3.40.50.300">
    <property type="entry name" value="P-loop containing nucleotide triphosphate hydrolases"/>
    <property type="match status" value="1"/>
</dbReference>
<organism evidence="12 13">
    <name type="scientific">Jeotgalibaca ciconiae</name>
    <dbReference type="NCBI Taxonomy" id="2496265"/>
    <lineage>
        <taxon>Bacteria</taxon>
        <taxon>Bacillati</taxon>
        <taxon>Bacillota</taxon>
        <taxon>Bacilli</taxon>
        <taxon>Lactobacillales</taxon>
        <taxon>Carnobacteriaceae</taxon>
        <taxon>Jeotgalibaca</taxon>
    </lineage>
</organism>
<evidence type="ECO:0000256" key="6">
    <source>
        <dbReference type="ARBA" id="ARBA00022840"/>
    </source>
</evidence>
<sequence length="572" mass="63979">MKLMIDYVRPYFGKMSIGLFIKFTGTIMDLLLPWILAYIIDNVIPLKNMNRIILWGIVMIICSILAVILNIVANRMASKVARDSTESLRHDLFKKITYLSANQLDTYGIPTLVSRLTTDTYNFNHTIGRMQRMGIRAPILLLGGIVITLTLDPVLTLVLIAIMPLIVATVYFVSKKGIPLFTQLQEEVDQLIQVVRENITGSRVIKALSKENYEQNRFMRINDTVVKAETTANMTMSVNSPLMNLFLNTGLTFVILVSAFRVNAGTTQPGVIVAFMSYFTIILNAMLSITRIFVLMSRGLASADRIQTVLETEADMLIEKKDEISTEQHIQFEQVSFSYYQGQKILNEISFSLKKGETLGIIGPTGSGKTTIIKLLMRLYDIDRGTIRINGKNIKSIPFEELHSLFGVAFQKDILFADTIAENINFGRDLPIDEIIRSTDFAQADEFIDSLNAGFEHRLSTKGANLSGGQKQRVIISRALAGEPDILILDDSSSALDYKTDAKLRNAINNHFHQTTTIIIAQRISSIRNADHILVLEEGNMVGYGTHDELMKINEGYREISQSQMGGDKVAG</sequence>
<accession>A0A3S9H7Y3</accession>
<evidence type="ECO:0000256" key="3">
    <source>
        <dbReference type="ARBA" id="ARBA00022475"/>
    </source>
</evidence>